<dbReference type="Pfam" id="PF18595">
    <property type="entry name" value="Nuf2_DHR10-like"/>
    <property type="match status" value="1"/>
</dbReference>
<keyword evidence="10" id="KW-0131">Cell cycle</keyword>
<dbReference type="Proteomes" id="UP000316726">
    <property type="component" value="Chromosome 11"/>
</dbReference>
<dbReference type="GO" id="GO:0045132">
    <property type="term" value="P:meiotic chromosome segregation"/>
    <property type="evidence" value="ECO:0007669"/>
    <property type="project" value="TreeGrafter"/>
</dbReference>
<comment type="subcellular location">
    <subcellularLocation>
        <location evidence="2">Chromosome</location>
        <location evidence="2">Centromere</location>
        <location evidence="2">Kinetochore</location>
    </subcellularLocation>
    <subcellularLocation>
        <location evidence="1">Nucleus</location>
    </subcellularLocation>
</comment>
<keyword evidence="16" id="KW-1185">Reference proteome</keyword>
<dbReference type="EMBL" id="CP031044">
    <property type="protein sequence ID" value="QDZ23656.1"/>
    <property type="molecule type" value="Genomic_DNA"/>
</dbReference>
<evidence type="ECO:0000256" key="5">
    <source>
        <dbReference type="ARBA" id="ARBA00022618"/>
    </source>
</evidence>
<keyword evidence="4" id="KW-0158">Chromosome</keyword>
<dbReference type="InterPro" id="IPR041112">
    <property type="entry name" value="Nuf2_DHR10-like"/>
</dbReference>
<dbReference type="OrthoDB" id="8194677at2759"/>
<dbReference type="GO" id="GO:0044877">
    <property type="term" value="F:protein-containing complex binding"/>
    <property type="evidence" value="ECO:0007669"/>
    <property type="project" value="TreeGrafter"/>
</dbReference>
<keyword evidence="11" id="KW-0137">Centromere</keyword>
<feature type="region of interest" description="Disordered" evidence="12">
    <location>
        <begin position="213"/>
        <end position="235"/>
    </location>
</feature>
<keyword evidence="6" id="KW-0498">Mitosis</keyword>
<sequence>MVGSHNSYSFPILSQGEILECLNELEMEVEDAQLAKPNYEFVRKLYENLVILLVGISREEMQQPIFSAIECLQFPELHDSSIPNIVFSKNLSKLMSASGLQDFSLVKDLYKPESARLRRNLSAIINFAKFREEKLSLFTELQDQSDGLSARLASLKEEHKRLGADEAEHREARDAEEEETLKLEKETIELEAQLRTLNKEQAVLQSEIRTSKSVSKEMSDKVQEEKAKLEEENKKKEELKSRIVLDSPGKMQKVLKEIEDNIENERQCIADVESRARDASHKLETLCRSEKDLLKLTKLMEEVEKDIEKYKDTSRKVKESSAQVVNHENELISLGAQEQHLKRQQNMLTERLGRLEQQFQLKVEATASSVENQQRNKENAQMEHMTAQQKLMNNEAICKTYQEKIKELKTSHGQEIHALNDKYNQLCHQVQEYHKLLVETMEAKT</sequence>
<dbReference type="InterPro" id="IPR038275">
    <property type="entry name" value="Nuf2_N_sf"/>
</dbReference>
<evidence type="ECO:0000256" key="11">
    <source>
        <dbReference type="ARBA" id="ARBA00023328"/>
    </source>
</evidence>
<dbReference type="PANTHER" id="PTHR21650">
    <property type="entry name" value="MEMBRALIN/KINETOCHORE PROTEIN NUF2"/>
    <property type="match status" value="1"/>
</dbReference>
<evidence type="ECO:0000256" key="12">
    <source>
        <dbReference type="SAM" id="MobiDB-lite"/>
    </source>
</evidence>
<evidence type="ECO:0000256" key="7">
    <source>
        <dbReference type="ARBA" id="ARBA00022838"/>
    </source>
</evidence>
<dbReference type="GO" id="GO:0007052">
    <property type="term" value="P:mitotic spindle organization"/>
    <property type="evidence" value="ECO:0007669"/>
    <property type="project" value="TreeGrafter"/>
</dbReference>
<proteinExistence type="inferred from homology"/>
<protein>
    <submittedName>
        <fullName evidence="15">Putative kinetochore protein NUF2</fullName>
    </submittedName>
</protein>
<feature type="compositionally biased region" description="Basic and acidic residues" evidence="12">
    <location>
        <begin position="214"/>
        <end position="235"/>
    </location>
</feature>
<dbReference type="GO" id="GO:0051301">
    <property type="term" value="P:cell division"/>
    <property type="evidence" value="ECO:0007669"/>
    <property type="project" value="UniProtKB-KW"/>
</dbReference>
<evidence type="ECO:0000313" key="15">
    <source>
        <dbReference type="EMBL" id="QDZ23656.1"/>
    </source>
</evidence>
<dbReference type="AlphaFoldDB" id="A0A5B8MTK3"/>
<evidence type="ECO:0000259" key="14">
    <source>
        <dbReference type="Pfam" id="PF18595"/>
    </source>
</evidence>
<evidence type="ECO:0000256" key="9">
    <source>
        <dbReference type="ARBA" id="ARBA00023242"/>
    </source>
</evidence>
<name>A0A5B8MTK3_9CHLO</name>
<comment type="similarity">
    <text evidence="3">Belongs to the NUF2 family.</text>
</comment>
<dbReference type="GO" id="GO:0051315">
    <property type="term" value="P:attachment of mitotic spindle microtubules to kinetochore"/>
    <property type="evidence" value="ECO:0007669"/>
    <property type="project" value="TreeGrafter"/>
</dbReference>
<dbReference type="GO" id="GO:0051383">
    <property type="term" value="P:kinetochore organization"/>
    <property type="evidence" value="ECO:0007669"/>
    <property type="project" value="TreeGrafter"/>
</dbReference>
<evidence type="ECO:0000256" key="10">
    <source>
        <dbReference type="ARBA" id="ARBA00023306"/>
    </source>
</evidence>
<keyword evidence="7" id="KW-0995">Kinetochore</keyword>
<feature type="domain" description="Nuf2 DHR10-like" evidence="14">
    <location>
        <begin position="260"/>
        <end position="372"/>
    </location>
</feature>
<evidence type="ECO:0000256" key="2">
    <source>
        <dbReference type="ARBA" id="ARBA00004629"/>
    </source>
</evidence>
<feature type="region of interest" description="Disordered" evidence="12">
    <location>
        <begin position="160"/>
        <end position="180"/>
    </location>
</feature>
<evidence type="ECO:0000259" key="13">
    <source>
        <dbReference type="Pfam" id="PF03800"/>
    </source>
</evidence>
<dbReference type="Gene3D" id="1.10.418.60">
    <property type="entry name" value="Ncd80 complex, Nuf2 subunit"/>
    <property type="match status" value="1"/>
</dbReference>
<dbReference type="GO" id="GO:0005634">
    <property type="term" value="C:nucleus"/>
    <property type="evidence" value="ECO:0007669"/>
    <property type="project" value="UniProtKB-SubCell"/>
</dbReference>
<evidence type="ECO:0000313" key="16">
    <source>
        <dbReference type="Proteomes" id="UP000316726"/>
    </source>
</evidence>
<feature type="domain" description="Kinetochore protein Nuf2 N-terminal" evidence="13">
    <location>
        <begin position="8"/>
        <end position="145"/>
    </location>
</feature>
<evidence type="ECO:0000256" key="6">
    <source>
        <dbReference type="ARBA" id="ARBA00022776"/>
    </source>
</evidence>
<dbReference type="PANTHER" id="PTHR21650:SF2">
    <property type="entry name" value="KINETOCHORE PROTEIN NUF2"/>
    <property type="match status" value="1"/>
</dbReference>
<evidence type="ECO:0000256" key="4">
    <source>
        <dbReference type="ARBA" id="ARBA00022454"/>
    </source>
</evidence>
<organism evidence="15 16">
    <name type="scientific">Chloropicon primus</name>
    <dbReference type="NCBI Taxonomy" id="1764295"/>
    <lineage>
        <taxon>Eukaryota</taxon>
        <taxon>Viridiplantae</taxon>
        <taxon>Chlorophyta</taxon>
        <taxon>Chloropicophyceae</taxon>
        <taxon>Chloropicales</taxon>
        <taxon>Chloropicaceae</taxon>
        <taxon>Chloropicon</taxon>
    </lineage>
</organism>
<keyword evidence="5" id="KW-0132">Cell division</keyword>
<feature type="compositionally biased region" description="Basic and acidic residues" evidence="12">
    <location>
        <begin position="160"/>
        <end position="173"/>
    </location>
</feature>
<dbReference type="InterPro" id="IPR005549">
    <property type="entry name" value="Kinetochore_Nuf2_N"/>
</dbReference>
<evidence type="ECO:0000256" key="8">
    <source>
        <dbReference type="ARBA" id="ARBA00023054"/>
    </source>
</evidence>
<evidence type="ECO:0000256" key="3">
    <source>
        <dbReference type="ARBA" id="ARBA00005498"/>
    </source>
</evidence>
<gene>
    <name evidence="15" type="ORF">A3770_11p61740</name>
</gene>
<keyword evidence="9" id="KW-0539">Nucleus</keyword>
<dbReference type="GO" id="GO:0031262">
    <property type="term" value="C:Ndc80 complex"/>
    <property type="evidence" value="ECO:0007669"/>
    <property type="project" value="InterPro"/>
</dbReference>
<dbReference type="STRING" id="1764295.A0A5B8MTK3"/>
<dbReference type="Pfam" id="PF03800">
    <property type="entry name" value="Nuf2"/>
    <property type="match status" value="1"/>
</dbReference>
<reference evidence="15 16" key="1">
    <citation type="submission" date="2018-07" db="EMBL/GenBank/DDBJ databases">
        <title>The complete nuclear genome of the prasinophyte Chloropicon primus (CCMP1205).</title>
        <authorList>
            <person name="Pombert J.-F."/>
            <person name="Otis C."/>
            <person name="Turmel M."/>
            <person name="Lemieux C."/>
        </authorList>
    </citation>
    <scope>NUCLEOTIDE SEQUENCE [LARGE SCALE GENOMIC DNA]</scope>
    <source>
        <strain evidence="15 16">CCMP1205</strain>
    </source>
</reference>
<accession>A0A5B8MTK3</accession>
<keyword evidence="8" id="KW-0175">Coiled coil</keyword>
<evidence type="ECO:0000256" key="1">
    <source>
        <dbReference type="ARBA" id="ARBA00004123"/>
    </source>
</evidence>